<gene>
    <name evidence="1" type="ORF">NZD86_02960</name>
</gene>
<keyword evidence="2" id="KW-1185">Reference proteome</keyword>
<dbReference type="RefSeq" id="WP_268045005.1">
    <property type="nucleotide sequence ID" value="NZ_CP104064.1"/>
</dbReference>
<reference evidence="1" key="1">
    <citation type="submission" date="2022-08" db="EMBL/GenBank/DDBJ databases">
        <title>Alicyclobacillus dauci DSM2870, complete genome.</title>
        <authorList>
            <person name="Wang Q."/>
            <person name="Cai R."/>
            <person name="Wang Z."/>
        </authorList>
    </citation>
    <scope>NUCLEOTIDE SEQUENCE</scope>
    <source>
        <strain evidence="1">DSM 28700</strain>
    </source>
</reference>
<protein>
    <recommendedName>
        <fullName evidence="3">DUF1641 domain-containing protein</fullName>
    </recommendedName>
</protein>
<evidence type="ECO:0000313" key="2">
    <source>
        <dbReference type="Proteomes" id="UP001164803"/>
    </source>
</evidence>
<dbReference type="Proteomes" id="UP001164803">
    <property type="component" value="Chromosome"/>
</dbReference>
<evidence type="ECO:0008006" key="3">
    <source>
        <dbReference type="Google" id="ProtNLM"/>
    </source>
</evidence>
<proteinExistence type="predicted"/>
<sequence length="153" mass="17497">MKGKVEENVIGPSPDENQTDILSSVVQPEVKEFLENMIQMLPKLTNMMQITSAMYDVTQTLLLKDFEATEIIEKPMSGEIKPIQKKVQDGGALVKEAQELSKFDNSKIGMIGMYKMLKDPTVQSNLKMMKALLFLIRERQEKEWVKQYGQEPN</sequence>
<organism evidence="1 2">
    <name type="scientific">Alicyclobacillus dauci</name>
    <dbReference type="NCBI Taxonomy" id="1475485"/>
    <lineage>
        <taxon>Bacteria</taxon>
        <taxon>Bacillati</taxon>
        <taxon>Bacillota</taxon>
        <taxon>Bacilli</taxon>
        <taxon>Bacillales</taxon>
        <taxon>Alicyclobacillaceae</taxon>
        <taxon>Alicyclobacillus</taxon>
    </lineage>
</organism>
<accession>A0ABY6Z4E0</accession>
<name>A0ABY6Z4E0_9BACL</name>
<dbReference type="EMBL" id="CP104064">
    <property type="protein sequence ID" value="WAH37513.1"/>
    <property type="molecule type" value="Genomic_DNA"/>
</dbReference>
<evidence type="ECO:0000313" key="1">
    <source>
        <dbReference type="EMBL" id="WAH37513.1"/>
    </source>
</evidence>